<keyword evidence="10 15" id="KW-0408">Iron</keyword>
<evidence type="ECO:0000256" key="3">
    <source>
        <dbReference type="ARBA" id="ARBA00006873"/>
    </source>
</evidence>
<dbReference type="InterPro" id="IPR002016">
    <property type="entry name" value="Haem_peroxidase"/>
</dbReference>
<comment type="cofactor">
    <cofactor evidence="15">
        <name>Ca(2+)</name>
        <dbReference type="ChEBI" id="CHEBI:29108"/>
    </cofactor>
    <text evidence="15">Binds 2 calcium ions per subunit.</text>
</comment>
<evidence type="ECO:0000256" key="13">
    <source>
        <dbReference type="ARBA" id="ARBA00023324"/>
    </source>
</evidence>
<evidence type="ECO:0000256" key="1">
    <source>
        <dbReference type="ARBA" id="ARBA00000189"/>
    </source>
</evidence>
<evidence type="ECO:0000256" key="10">
    <source>
        <dbReference type="ARBA" id="ARBA00023004"/>
    </source>
</evidence>
<feature type="disulfide bond" evidence="16">
    <location>
        <begin position="97"/>
        <end position="297"/>
    </location>
</feature>
<comment type="catalytic activity">
    <reaction evidence="1">
        <text>2 a phenolic donor + H2O2 = 2 a phenolic radical donor + 2 H2O</text>
        <dbReference type="Rhea" id="RHEA:56136"/>
        <dbReference type="ChEBI" id="CHEBI:15377"/>
        <dbReference type="ChEBI" id="CHEBI:16240"/>
        <dbReference type="ChEBI" id="CHEBI:139520"/>
        <dbReference type="ChEBI" id="CHEBI:139521"/>
        <dbReference type="EC" id="1.11.1.7"/>
    </reaction>
</comment>
<dbReference type="Proteomes" id="UP000237347">
    <property type="component" value="Unassembled WGS sequence"/>
</dbReference>
<dbReference type="GO" id="GO:0020037">
    <property type="term" value="F:heme binding"/>
    <property type="evidence" value="ECO:0007669"/>
    <property type="project" value="InterPro"/>
</dbReference>
<accession>A0AAW0L2N1</accession>
<feature type="signal peptide" evidence="17">
    <location>
        <begin position="1"/>
        <end position="22"/>
    </location>
</feature>
<feature type="chain" id="PRO_5044001783" description="peroxidase" evidence="17">
    <location>
        <begin position="23"/>
        <end position="603"/>
    </location>
</feature>
<comment type="caution">
    <text evidence="19">The sequence shown here is derived from an EMBL/GenBank/DDBJ whole genome shotgun (WGS) entry which is preliminary data.</text>
</comment>
<reference evidence="19 20" key="1">
    <citation type="journal article" date="2018" name="Sci. Data">
        <title>The draft genome sequence of cork oak.</title>
        <authorList>
            <person name="Ramos A.M."/>
            <person name="Usie A."/>
            <person name="Barbosa P."/>
            <person name="Barros P.M."/>
            <person name="Capote T."/>
            <person name="Chaves I."/>
            <person name="Simoes F."/>
            <person name="Abreu I."/>
            <person name="Carrasquinho I."/>
            <person name="Faro C."/>
            <person name="Guimaraes J.B."/>
            <person name="Mendonca D."/>
            <person name="Nobrega F."/>
            <person name="Rodrigues L."/>
            <person name="Saibo N.J.M."/>
            <person name="Varela M.C."/>
            <person name="Egas C."/>
            <person name="Matos J."/>
            <person name="Miguel C.M."/>
            <person name="Oliveira M.M."/>
            <person name="Ricardo C.P."/>
            <person name="Goncalves S."/>
        </authorList>
    </citation>
    <scope>NUCLEOTIDE SEQUENCE [LARGE SCALE GENOMIC DNA]</scope>
    <source>
        <strain evidence="20">cv. HL8</strain>
    </source>
</reference>
<feature type="binding site" evidence="15">
    <location>
        <position position="49"/>
    </location>
    <ligand>
        <name>Ca(2+)</name>
        <dbReference type="ChEBI" id="CHEBI:29108"/>
        <label>1</label>
    </ligand>
</feature>
<evidence type="ECO:0000256" key="9">
    <source>
        <dbReference type="ARBA" id="ARBA00023002"/>
    </source>
</evidence>
<keyword evidence="5" id="KW-0964">Secreted</keyword>
<feature type="binding site" description="axial binding residue" evidence="15">
    <location>
        <position position="170"/>
    </location>
    <ligand>
        <name>heme b</name>
        <dbReference type="ChEBI" id="CHEBI:60344"/>
    </ligand>
    <ligandPart>
        <name>Fe</name>
        <dbReference type="ChEBI" id="CHEBI:18248"/>
    </ligandPart>
</feature>
<dbReference type="GO" id="GO:0042744">
    <property type="term" value="P:hydrogen peroxide catabolic process"/>
    <property type="evidence" value="ECO:0007669"/>
    <property type="project" value="UniProtKB-KW"/>
</dbReference>
<evidence type="ECO:0000256" key="16">
    <source>
        <dbReference type="PIRSR" id="PIRSR600823-5"/>
    </source>
</evidence>
<evidence type="ECO:0000256" key="4">
    <source>
        <dbReference type="ARBA" id="ARBA00012313"/>
    </source>
</evidence>
<feature type="domain" description="Plant heme peroxidase family profile" evidence="18">
    <location>
        <begin position="349"/>
        <end position="602"/>
    </location>
</feature>
<feature type="binding site" evidence="15">
    <location>
        <position position="230"/>
    </location>
    <ligand>
        <name>Ca(2+)</name>
        <dbReference type="ChEBI" id="CHEBI:29108"/>
        <label>2</label>
    </ligand>
</feature>
<evidence type="ECO:0000256" key="12">
    <source>
        <dbReference type="ARBA" id="ARBA00023180"/>
    </source>
</evidence>
<evidence type="ECO:0000256" key="17">
    <source>
        <dbReference type="SAM" id="SignalP"/>
    </source>
</evidence>
<evidence type="ECO:0000256" key="8">
    <source>
        <dbReference type="ARBA" id="ARBA00022723"/>
    </source>
</evidence>
<dbReference type="PANTHER" id="PTHR31235">
    <property type="entry name" value="PEROXIDASE 25-RELATED"/>
    <property type="match status" value="1"/>
</dbReference>
<evidence type="ECO:0000313" key="19">
    <source>
        <dbReference type="EMBL" id="KAK7845144.1"/>
    </source>
</evidence>
<evidence type="ECO:0000256" key="15">
    <source>
        <dbReference type="PIRSR" id="PIRSR600823-3"/>
    </source>
</evidence>
<dbReference type="GO" id="GO:0046872">
    <property type="term" value="F:metal ion binding"/>
    <property type="evidence" value="ECO:0007669"/>
    <property type="project" value="UniProtKB-KW"/>
</dbReference>
<keyword evidence="13" id="KW-0376">Hydrogen peroxide</keyword>
<keyword evidence="12" id="KW-0325">Glycoprotein</keyword>
<dbReference type="FunFam" id="1.10.520.10:FF:000028">
    <property type="entry name" value="Peroxidase"/>
    <property type="match status" value="2"/>
</dbReference>
<keyword evidence="6 19" id="KW-0575">Peroxidase</keyword>
<keyword evidence="11 16" id="KW-1015">Disulfide bond</keyword>
<dbReference type="EMBL" id="PKMF04000174">
    <property type="protein sequence ID" value="KAK7845144.1"/>
    <property type="molecule type" value="Genomic_DNA"/>
</dbReference>
<feature type="binding site" evidence="15">
    <location>
        <position position="65"/>
    </location>
    <ligand>
        <name>Ca(2+)</name>
        <dbReference type="ChEBI" id="CHEBI:29108"/>
        <label>1</label>
    </ligand>
</feature>
<comment type="function">
    <text evidence="2">Removal of H(2)O(2), oxidation of toxic reductants, biosynthesis and degradation of lignin, suberization, auxin catabolism, response to environmental stresses such as wounding, pathogen attack and oxidative stress. These functions might be dependent on each isozyme/isoform in each plant tissue.</text>
</comment>
<evidence type="ECO:0000256" key="5">
    <source>
        <dbReference type="ARBA" id="ARBA00022525"/>
    </source>
</evidence>
<dbReference type="Gene3D" id="1.10.520.10">
    <property type="match status" value="2"/>
</dbReference>
<keyword evidence="15" id="KW-0106">Calcium</keyword>
<dbReference type="CDD" id="cd00693">
    <property type="entry name" value="secretory_peroxidase"/>
    <property type="match status" value="2"/>
</dbReference>
<dbReference type="SUPFAM" id="SSF48113">
    <property type="entry name" value="Heme-dependent peroxidases"/>
    <property type="match status" value="2"/>
</dbReference>
<comment type="cofactor">
    <cofactor evidence="15">
        <name>heme b</name>
        <dbReference type="ChEBI" id="CHEBI:60344"/>
    </cofactor>
    <text evidence="15">Binds 1 heme b (iron(II)-protoporphyrin IX) group per subunit.</text>
</comment>
<feature type="disulfide bond" evidence="16">
    <location>
        <begin position="177"/>
        <end position="209"/>
    </location>
</feature>
<keyword evidence="17" id="KW-0732">Signal</keyword>
<evidence type="ECO:0000256" key="7">
    <source>
        <dbReference type="ARBA" id="ARBA00022617"/>
    </source>
</evidence>
<feature type="binding site" evidence="14">
    <location>
        <position position="140"/>
    </location>
    <ligand>
        <name>substrate</name>
    </ligand>
</feature>
<dbReference type="Gene3D" id="1.10.420.10">
    <property type="entry name" value="Peroxidase, domain 2"/>
    <property type="match status" value="2"/>
</dbReference>
<dbReference type="EC" id="1.11.1.7" evidence="4"/>
<evidence type="ECO:0000256" key="14">
    <source>
        <dbReference type="PIRSR" id="PIRSR600823-2"/>
    </source>
</evidence>
<dbReference type="PROSITE" id="PS50873">
    <property type="entry name" value="PEROXIDASE_4"/>
    <property type="match status" value="2"/>
</dbReference>
<organism evidence="19 20">
    <name type="scientific">Quercus suber</name>
    <name type="common">Cork oak</name>
    <dbReference type="NCBI Taxonomy" id="58331"/>
    <lineage>
        <taxon>Eukaryota</taxon>
        <taxon>Viridiplantae</taxon>
        <taxon>Streptophyta</taxon>
        <taxon>Embryophyta</taxon>
        <taxon>Tracheophyta</taxon>
        <taxon>Spermatophyta</taxon>
        <taxon>Magnoliopsida</taxon>
        <taxon>eudicotyledons</taxon>
        <taxon>Gunneridae</taxon>
        <taxon>Pentapetalae</taxon>
        <taxon>rosids</taxon>
        <taxon>fabids</taxon>
        <taxon>Fagales</taxon>
        <taxon>Fagaceae</taxon>
        <taxon>Quercus</taxon>
    </lineage>
</organism>
<feature type="domain" description="Plant heme peroxidase family profile" evidence="18">
    <location>
        <begin position="48"/>
        <end position="301"/>
    </location>
</feature>
<keyword evidence="7" id="KW-0349">Heme</keyword>
<evidence type="ECO:0000313" key="20">
    <source>
        <dbReference type="Proteomes" id="UP000237347"/>
    </source>
</evidence>
<evidence type="ECO:0000256" key="2">
    <source>
        <dbReference type="ARBA" id="ARBA00002322"/>
    </source>
</evidence>
<evidence type="ECO:0000259" key="18">
    <source>
        <dbReference type="PROSITE" id="PS50873"/>
    </source>
</evidence>
<keyword evidence="8 15" id="KW-0479">Metal-binding</keyword>
<dbReference type="InterPro" id="IPR033905">
    <property type="entry name" value="Secretory_peroxidase"/>
</dbReference>
<dbReference type="InterPro" id="IPR010255">
    <property type="entry name" value="Haem_peroxidase_sf"/>
</dbReference>
<evidence type="ECO:0000256" key="11">
    <source>
        <dbReference type="ARBA" id="ARBA00023157"/>
    </source>
</evidence>
<name>A0AAW0L2N1_QUESU</name>
<proteinExistence type="inferred from homology"/>
<sequence>MKTNILLLVCLVVTATFGVCQGSSLKKSFYEKTCPRAEKIVKSVTWKHGCDGSVLLNSTANSTAEKAAIPNLSLSGFDVIDDIKSAVEKECRGIVSCADILALAARDSVSFQFQKPMWKVLTGRRDGLVSLAPEALANIPSPFFNFTQLQQNFANKNLTVHDLVVLSGGHTIGIGHCSFFSNRLYNFTGKGDQDPSLNSSYAQFLKSKCKSLNDKTTTVEMDPGSFQKFDSHYYNILLQKKGLFQSDAALLTNKQAKYTIQELVRQNEFFEEFAKSMKRMGAVQVLTGTAGQIRKKCWKKRSDYKKSRCCANGVTATFGVCQGSSLKKSFYEKTCPRAEKIVKSVTWKHGCDGSVLLNSTANSTAEKAAIPNLSLSGFDVIDDIKSAVEKECRGIVSCADILALAARDSVSFQFQKPMWKVLTGRRDGLVSLAPEALANIPSPFFNFTQLQQNFANKNLTVHDLVVLSGGHTIGIGHCSFFSNRLYNFTGKGDQDPSLNSSYAQFLKSKCKSLNDKTTTVEMDPGSFQKFDSHYYNILLQKKGLFQSDAALLTNKQAKYTIQELVRQNEFFEEFAKSMKRMGAVQVLTGTAGQIRKKCWKVNT</sequence>
<dbReference type="GO" id="GO:0140825">
    <property type="term" value="F:lactoperoxidase activity"/>
    <property type="evidence" value="ECO:0007669"/>
    <property type="project" value="UniProtKB-EC"/>
</dbReference>
<dbReference type="FunFam" id="1.10.420.10:FF:000008">
    <property type="entry name" value="Peroxidase"/>
    <property type="match status" value="2"/>
</dbReference>
<evidence type="ECO:0000256" key="6">
    <source>
        <dbReference type="ARBA" id="ARBA00022559"/>
    </source>
</evidence>
<feature type="binding site" evidence="15">
    <location>
        <position position="171"/>
    </location>
    <ligand>
        <name>Ca(2+)</name>
        <dbReference type="ChEBI" id="CHEBI:29108"/>
        <label>2</label>
    </ligand>
</feature>
<dbReference type="GO" id="GO:0006979">
    <property type="term" value="P:response to oxidative stress"/>
    <property type="evidence" value="ECO:0007669"/>
    <property type="project" value="InterPro"/>
</dbReference>
<feature type="binding site" evidence="15">
    <location>
        <position position="53"/>
    </location>
    <ligand>
        <name>Ca(2+)</name>
        <dbReference type="ChEBI" id="CHEBI:29108"/>
        <label>1</label>
    </ligand>
</feature>
<feature type="binding site" evidence="15">
    <location>
        <position position="222"/>
    </location>
    <ligand>
        <name>Ca(2+)</name>
        <dbReference type="ChEBI" id="CHEBI:29108"/>
        <label>2</label>
    </ligand>
</feature>
<protein>
    <recommendedName>
        <fullName evidence="4">peroxidase</fullName>
        <ecNumber evidence="4">1.11.1.7</ecNumber>
    </recommendedName>
</protein>
<dbReference type="PRINTS" id="PR00461">
    <property type="entry name" value="PLPEROXIDASE"/>
</dbReference>
<comment type="similarity">
    <text evidence="3">Belongs to the peroxidase family. Ascorbate peroxidase subfamily.</text>
</comment>
<gene>
    <name evidence="19" type="primary">PER3_2</name>
    <name evidence="19" type="ORF">CFP56_009923</name>
</gene>
<keyword evidence="20" id="KW-1185">Reference proteome</keyword>
<dbReference type="PROSITE" id="PS00435">
    <property type="entry name" value="PEROXIDASE_1"/>
    <property type="match status" value="2"/>
</dbReference>
<dbReference type="Pfam" id="PF00141">
    <property type="entry name" value="peroxidase"/>
    <property type="match status" value="2"/>
</dbReference>
<keyword evidence="9" id="KW-0560">Oxidoreductase</keyword>
<dbReference type="InterPro" id="IPR000823">
    <property type="entry name" value="Peroxidase_pln"/>
</dbReference>
<feature type="binding site" evidence="15">
    <location>
        <position position="51"/>
    </location>
    <ligand>
        <name>Ca(2+)</name>
        <dbReference type="ChEBI" id="CHEBI:29108"/>
        <label>1</label>
    </ligand>
</feature>
<dbReference type="InterPro" id="IPR019793">
    <property type="entry name" value="Peroxidases_heam-ligand_BS"/>
</dbReference>
<dbReference type="AlphaFoldDB" id="A0AAW0L2N1"/>
<feature type="disulfide bond" evidence="16">
    <location>
        <begin position="34"/>
        <end position="91"/>
    </location>
</feature>
<dbReference type="PRINTS" id="PR00458">
    <property type="entry name" value="PEROXIDASE"/>
</dbReference>